<sequence>MWNLESEPQKGVTIETTPQSTNAVKGPANERHISRDHKLHNPLATQTLQFS</sequence>
<feature type="region of interest" description="Disordered" evidence="1">
    <location>
        <begin position="1"/>
        <end position="51"/>
    </location>
</feature>
<dbReference type="EMBL" id="GGEC01077889">
    <property type="protein sequence ID" value="MBX58373.1"/>
    <property type="molecule type" value="Transcribed_RNA"/>
</dbReference>
<feature type="compositionally biased region" description="Polar residues" evidence="1">
    <location>
        <begin position="14"/>
        <end position="23"/>
    </location>
</feature>
<proteinExistence type="predicted"/>
<evidence type="ECO:0000256" key="1">
    <source>
        <dbReference type="SAM" id="MobiDB-lite"/>
    </source>
</evidence>
<organism evidence="2">
    <name type="scientific">Rhizophora mucronata</name>
    <name type="common">Asiatic mangrove</name>
    <dbReference type="NCBI Taxonomy" id="61149"/>
    <lineage>
        <taxon>Eukaryota</taxon>
        <taxon>Viridiplantae</taxon>
        <taxon>Streptophyta</taxon>
        <taxon>Embryophyta</taxon>
        <taxon>Tracheophyta</taxon>
        <taxon>Spermatophyta</taxon>
        <taxon>Magnoliopsida</taxon>
        <taxon>eudicotyledons</taxon>
        <taxon>Gunneridae</taxon>
        <taxon>Pentapetalae</taxon>
        <taxon>rosids</taxon>
        <taxon>fabids</taxon>
        <taxon>Malpighiales</taxon>
        <taxon>Rhizophoraceae</taxon>
        <taxon>Rhizophora</taxon>
    </lineage>
</organism>
<evidence type="ECO:0000313" key="2">
    <source>
        <dbReference type="EMBL" id="MBX58373.1"/>
    </source>
</evidence>
<accession>A0A2P2PUQ1</accession>
<name>A0A2P2PUQ1_RHIMU</name>
<protein>
    <submittedName>
        <fullName evidence="2">Uncharacterized protein</fullName>
    </submittedName>
</protein>
<reference evidence="2" key="1">
    <citation type="submission" date="2018-02" db="EMBL/GenBank/DDBJ databases">
        <title>Rhizophora mucronata_Transcriptome.</title>
        <authorList>
            <person name="Meera S.P."/>
            <person name="Sreeshan A."/>
            <person name="Augustine A."/>
        </authorList>
    </citation>
    <scope>NUCLEOTIDE SEQUENCE</scope>
    <source>
        <tissue evidence="2">Leaf</tissue>
    </source>
</reference>
<dbReference type="AlphaFoldDB" id="A0A2P2PUQ1"/>